<gene>
    <name evidence="1" type="ORF">SAMN04489859_10094</name>
</gene>
<dbReference type="EMBL" id="FODE01000009">
    <property type="protein sequence ID" value="SEN53539.1"/>
    <property type="molecule type" value="Genomic_DNA"/>
</dbReference>
<dbReference type="Proteomes" id="UP000199054">
    <property type="component" value="Unassembled WGS sequence"/>
</dbReference>
<evidence type="ECO:0000313" key="1">
    <source>
        <dbReference type="EMBL" id="SEN53539.1"/>
    </source>
</evidence>
<name>A0A1H8HC39_9RHOB</name>
<dbReference type="STRING" id="34002.SAMN04489859_10094"/>
<organism evidence="1 2">
    <name type="scientific">Paracoccus alcaliphilus</name>
    <dbReference type="NCBI Taxonomy" id="34002"/>
    <lineage>
        <taxon>Bacteria</taxon>
        <taxon>Pseudomonadati</taxon>
        <taxon>Pseudomonadota</taxon>
        <taxon>Alphaproteobacteria</taxon>
        <taxon>Rhodobacterales</taxon>
        <taxon>Paracoccaceae</taxon>
        <taxon>Paracoccus</taxon>
    </lineage>
</organism>
<accession>A0A1H8HC39</accession>
<dbReference type="AlphaFoldDB" id="A0A1H8HC39"/>
<reference evidence="1 2" key="1">
    <citation type="submission" date="2016-10" db="EMBL/GenBank/DDBJ databases">
        <authorList>
            <person name="de Groot N.N."/>
        </authorList>
    </citation>
    <scope>NUCLEOTIDE SEQUENCE [LARGE SCALE GENOMIC DNA]</scope>
    <source>
        <strain evidence="1 2">DSM 8512</strain>
    </source>
</reference>
<protein>
    <submittedName>
        <fullName evidence="1">Putative ABC transport system permease protein</fullName>
    </submittedName>
</protein>
<keyword evidence="2" id="KW-1185">Reference proteome</keyword>
<evidence type="ECO:0000313" key="2">
    <source>
        <dbReference type="Proteomes" id="UP000199054"/>
    </source>
</evidence>
<sequence length="58" mass="6078">MTLLVGGNGMVNFLLVSVTERTREIGGRIAFGFLPARSAAQLDPVEALSRDCGGSVQV</sequence>
<proteinExistence type="predicted"/>